<evidence type="ECO:0000313" key="3">
    <source>
        <dbReference type="Proteomes" id="UP000007646"/>
    </source>
</evidence>
<sequence length="293" mass="32215">VKSFIEVKSFKLICLPFTAFPERTQNPLEYKTLLCTRQYSFPRSPPVSPASSKEESYIEDILYSTLFSENSEVPLTSAAKKGIKKRTRRPPQQAWSSPFLESQMAKKPTQPHSIDPVYLEAAGRHIDRHAKKKKKPLPGTKSGSGSSARPFTAMGLCRRSQAPVTVQEASESFSEPELEQRTATTEGALANPDFQSGLRGAQGNPLGRCAVTMAPEMLPKHPHVPGKRGPREDASLQGNLEGAPLPRLAGVSTHLSSERLIKFCFSPPSRPPRRFHKACSQAPPWPGVNAHLL</sequence>
<reference evidence="2" key="2">
    <citation type="submission" date="2025-08" db="UniProtKB">
        <authorList>
            <consortium name="Ensembl"/>
        </authorList>
    </citation>
    <scope>IDENTIFICATION</scope>
    <source>
        <strain evidence="2">Isolate ISIS603380</strain>
    </source>
</reference>
<accession>G3TQ73</accession>
<dbReference type="InParanoid" id="G3TQ73"/>
<name>G3TQ73_LOXAF</name>
<keyword evidence="3" id="KW-1185">Reference proteome</keyword>
<organism evidence="2 3">
    <name type="scientific">Loxodonta africana</name>
    <name type="common">African elephant</name>
    <dbReference type="NCBI Taxonomy" id="9785"/>
    <lineage>
        <taxon>Eukaryota</taxon>
        <taxon>Metazoa</taxon>
        <taxon>Chordata</taxon>
        <taxon>Craniata</taxon>
        <taxon>Vertebrata</taxon>
        <taxon>Euteleostomi</taxon>
        <taxon>Mammalia</taxon>
        <taxon>Eutheria</taxon>
        <taxon>Afrotheria</taxon>
        <taxon>Proboscidea</taxon>
        <taxon>Elephantidae</taxon>
        <taxon>Loxodonta</taxon>
    </lineage>
</organism>
<protein>
    <submittedName>
        <fullName evidence="2">Uncharacterized protein</fullName>
    </submittedName>
</protein>
<proteinExistence type="predicted"/>
<dbReference type="Proteomes" id="UP000007646">
    <property type="component" value="Unassembled WGS sequence"/>
</dbReference>
<reference evidence="2" key="3">
    <citation type="submission" date="2025-09" db="UniProtKB">
        <authorList>
            <consortium name="Ensembl"/>
        </authorList>
    </citation>
    <scope>IDENTIFICATION</scope>
    <source>
        <strain evidence="2">Isolate ISIS603380</strain>
    </source>
</reference>
<dbReference type="InterPro" id="IPR029288">
    <property type="entry name" value="DUF4607"/>
</dbReference>
<dbReference type="eggNOG" id="ENOG502RVJS">
    <property type="taxonomic scope" value="Eukaryota"/>
</dbReference>
<dbReference type="OMA" id="LIFTVRQ"/>
<evidence type="ECO:0000256" key="1">
    <source>
        <dbReference type="SAM" id="MobiDB-lite"/>
    </source>
</evidence>
<dbReference type="Ensembl" id="ENSLAFT00000022230.2">
    <property type="protein sequence ID" value="ENSLAFP00000017669.2"/>
    <property type="gene ID" value="ENSLAFG00000021652.2"/>
</dbReference>
<dbReference type="GeneTree" id="ENSGT00390000015477"/>
<dbReference type="PANTHER" id="PTHR40708:SF1">
    <property type="entry name" value="RIKEN CDNA 1700113H08 GENE"/>
    <property type="match status" value="1"/>
</dbReference>
<dbReference type="PANTHER" id="PTHR40708">
    <property type="entry name" value="RIKEN CDNA 1700113H08 GENE"/>
    <property type="match status" value="1"/>
</dbReference>
<evidence type="ECO:0000313" key="2">
    <source>
        <dbReference type="Ensembl" id="ENSLAFP00000017669.2"/>
    </source>
</evidence>
<feature type="compositionally biased region" description="Low complexity" evidence="1">
    <location>
        <begin position="137"/>
        <end position="147"/>
    </location>
</feature>
<feature type="region of interest" description="Disordered" evidence="1">
    <location>
        <begin position="128"/>
        <end position="201"/>
    </location>
</feature>
<feature type="compositionally biased region" description="Polar residues" evidence="1">
    <location>
        <begin position="162"/>
        <end position="173"/>
    </location>
</feature>
<dbReference type="HOGENOM" id="CLU_073506_0_0_1"/>
<dbReference type="AlphaFoldDB" id="G3TQ73"/>
<dbReference type="Pfam" id="PF15380">
    <property type="entry name" value="DUF4607"/>
    <property type="match status" value="1"/>
</dbReference>
<feature type="region of interest" description="Disordered" evidence="1">
    <location>
        <begin position="78"/>
        <end position="113"/>
    </location>
</feature>
<reference evidence="2 3" key="1">
    <citation type="submission" date="2009-06" db="EMBL/GenBank/DDBJ databases">
        <title>The Genome Sequence of Loxodonta africana (African elephant).</title>
        <authorList>
            <person name="Di Palma F."/>
            <person name="Heiman D."/>
            <person name="Young S."/>
            <person name="Johnson J."/>
            <person name="Lander E.S."/>
            <person name="Lindblad-Toh K."/>
        </authorList>
    </citation>
    <scope>NUCLEOTIDE SEQUENCE [LARGE SCALE GENOMIC DNA]</scope>
    <source>
        <strain evidence="2 3">Isolate ISIS603380</strain>
    </source>
</reference>